<evidence type="ECO:0000313" key="1">
    <source>
        <dbReference type="EMBL" id="CAK5091920.1"/>
    </source>
</evidence>
<organism evidence="1 2">
    <name type="scientific">Meloidogyne enterolobii</name>
    <name type="common">Root-knot nematode worm</name>
    <name type="synonym">Meloidogyne mayaguensis</name>
    <dbReference type="NCBI Taxonomy" id="390850"/>
    <lineage>
        <taxon>Eukaryota</taxon>
        <taxon>Metazoa</taxon>
        <taxon>Ecdysozoa</taxon>
        <taxon>Nematoda</taxon>
        <taxon>Chromadorea</taxon>
        <taxon>Rhabditida</taxon>
        <taxon>Tylenchina</taxon>
        <taxon>Tylenchomorpha</taxon>
        <taxon>Tylenchoidea</taxon>
        <taxon>Meloidogynidae</taxon>
        <taxon>Meloidogyninae</taxon>
        <taxon>Meloidogyne</taxon>
    </lineage>
</organism>
<sequence length="76" mass="9056">MFFEKIKNADLRTFFADKNFFNFQILVATNGIAAFECILSMRKLLKQFFRNDRIIEFVCLTTEQEIQSKAVNYLNF</sequence>
<keyword evidence="2" id="KW-1185">Reference proteome</keyword>
<dbReference type="Proteomes" id="UP001497535">
    <property type="component" value="Unassembled WGS sequence"/>
</dbReference>
<proteinExistence type="predicted"/>
<name>A0ACB1AKG9_MELEN</name>
<evidence type="ECO:0000313" key="2">
    <source>
        <dbReference type="Proteomes" id="UP001497535"/>
    </source>
</evidence>
<protein>
    <submittedName>
        <fullName evidence="1">Uncharacterized protein</fullName>
    </submittedName>
</protein>
<gene>
    <name evidence="1" type="ORF">MENTE1834_LOCUS39786</name>
</gene>
<reference evidence="1" key="1">
    <citation type="submission" date="2023-11" db="EMBL/GenBank/DDBJ databases">
        <authorList>
            <person name="Poullet M."/>
        </authorList>
    </citation>
    <scope>NUCLEOTIDE SEQUENCE</scope>
    <source>
        <strain evidence="1">E1834</strain>
    </source>
</reference>
<comment type="caution">
    <text evidence="1">The sequence shown here is derived from an EMBL/GenBank/DDBJ whole genome shotgun (WGS) entry which is preliminary data.</text>
</comment>
<accession>A0ACB1AKG9</accession>
<dbReference type="EMBL" id="CAVMJV010000091">
    <property type="protein sequence ID" value="CAK5091920.1"/>
    <property type="molecule type" value="Genomic_DNA"/>
</dbReference>